<organism evidence="2">
    <name type="scientific">marine sediment metagenome</name>
    <dbReference type="NCBI Taxonomy" id="412755"/>
    <lineage>
        <taxon>unclassified sequences</taxon>
        <taxon>metagenomes</taxon>
        <taxon>ecological metagenomes</taxon>
    </lineage>
</organism>
<evidence type="ECO:0000313" key="2">
    <source>
        <dbReference type="EMBL" id="KKK98793.1"/>
    </source>
</evidence>
<accession>A0A0F8ZY72</accession>
<gene>
    <name evidence="2" type="ORF">LCGC14_2639230</name>
</gene>
<dbReference type="EMBL" id="LAZR01045471">
    <property type="protein sequence ID" value="KKK98793.1"/>
    <property type="molecule type" value="Genomic_DNA"/>
</dbReference>
<evidence type="ECO:0000256" key="1">
    <source>
        <dbReference type="SAM" id="Phobius"/>
    </source>
</evidence>
<keyword evidence="1" id="KW-1133">Transmembrane helix</keyword>
<proteinExistence type="predicted"/>
<keyword evidence="1" id="KW-0472">Membrane</keyword>
<keyword evidence="1" id="KW-0812">Transmembrane</keyword>
<reference evidence="2" key="1">
    <citation type="journal article" date="2015" name="Nature">
        <title>Complex archaea that bridge the gap between prokaryotes and eukaryotes.</title>
        <authorList>
            <person name="Spang A."/>
            <person name="Saw J.H."/>
            <person name="Jorgensen S.L."/>
            <person name="Zaremba-Niedzwiedzka K."/>
            <person name="Martijn J."/>
            <person name="Lind A.E."/>
            <person name="van Eijk R."/>
            <person name="Schleper C."/>
            <person name="Guy L."/>
            <person name="Ettema T.J."/>
        </authorList>
    </citation>
    <scope>NUCLEOTIDE SEQUENCE</scope>
</reference>
<sequence length="23" mass="2718">MNDMIWHILSDIMGIFVGVLIYH</sequence>
<dbReference type="AlphaFoldDB" id="A0A0F8ZY72"/>
<feature type="transmembrane region" description="Helical" evidence="1">
    <location>
        <begin position="6"/>
        <end position="22"/>
    </location>
</feature>
<protein>
    <submittedName>
        <fullName evidence="2">Uncharacterized protein</fullName>
    </submittedName>
</protein>
<feature type="non-terminal residue" evidence="2">
    <location>
        <position position="23"/>
    </location>
</feature>
<name>A0A0F8ZY72_9ZZZZ</name>
<comment type="caution">
    <text evidence="2">The sequence shown here is derived from an EMBL/GenBank/DDBJ whole genome shotgun (WGS) entry which is preliminary data.</text>
</comment>